<dbReference type="AlphaFoldDB" id="A0A117NH93"/>
<accession>A0A117NH93</accession>
<protein>
    <submittedName>
        <fullName evidence="1">Uncharacterized protein</fullName>
    </submittedName>
</protein>
<sequence length="41" mass="4505">MEPHKGKLPFPGKEVGKTLVCTTKLGQEEVLSEVLLLNLDL</sequence>
<proteinExistence type="predicted"/>
<evidence type="ECO:0000313" key="1">
    <source>
        <dbReference type="EMBL" id="KUM47993.1"/>
    </source>
</evidence>
<comment type="caution">
    <text evidence="1">The sequence shown here is derived from an EMBL/GenBank/DDBJ whole genome shotgun (WGS) entry which is preliminary data.</text>
</comment>
<name>A0A117NH93_PICGL</name>
<reference evidence="1" key="1">
    <citation type="journal article" date="2015" name="Genome Biol. Evol.">
        <title>Organellar Genomes of White Spruce (Picea glauca): Assembly and Annotation.</title>
        <authorList>
            <person name="Jackman S.D."/>
            <person name="Warren R.L."/>
            <person name="Gibb E.A."/>
            <person name="Vandervalk B.P."/>
            <person name="Mohamadi H."/>
            <person name="Chu J."/>
            <person name="Raymond A."/>
            <person name="Pleasance S."/>
            <person name="Coope R."/>
            <person name="Wildung M.R."/>
            <person name="Ritland C.E."/>
            <person name="Bousquet J."/>
            <person name="Jones S.J."/>
            <person name="Bohlmann J."/>
            <person name="Birol I."/>
        </authorList>
    </citation>
    <scope>NUCLEOTIDE SEQUENCE [LARGE SCALE GENOMIC DNA]</scope>
    <source>
        <tissue evidence="1">Flushing bud</tissue>
    </source>
</reference>
<gene>
    <name evidence="1" type="ORF">ABT39_MTgene4988</name>
</gene>
<organism evidence="1">
    <name type="scientific">Picea glauca</name>
    <name type="common">White spruce</name>
    <name type="synonym">Pinus glauca</name>
    <dbReference type="NCBI Taxonomy" id="3330"/>
    <lineage>
        <taxon>Eukaryota</taxon>
        <taxon>Viridiplantae</taxon>
        <taxon>Streptophyta</taxon>
        <taxon>Embryophyta</taxon>
        <taxon>Tracheophyta</taxon>
        <taxon>Spermatophyta</taxon>
        <taxon>Pinopsida</taxon>
        <taxon>Pinidae</taxon>
        <taxon>Conifers I</taxon>
        <taxon>Pinales</taxon>
        <taxon>Pinaceae</taxon>
        <taxon>Picea</taxon>
    </lineage>
</organism>
<dbReference type="EMBL" id="LKAM01000006">
    <property type="protein sequence ID" value="KUM47993.1"/>
    <property type="molecule type" value="Genomic_DNA"/>
</dbReference>
<keyword evidence="1" id="KW-0496">Mitochondrion</keyword>
<geneLocation type="mitochondrion" evidence="1"/>